<protein>
    <submittedName>
        <fullName evidence="1">Uncharacterized protein</fullName>
    </submittedName>
</protein>
<sequence>MEHSFDALANVLAHRDTTCHCDQREEARASGRGDGIASVIPPTPDARFSVSGGRARRVCPASSHGNPRYASNPFRRPLPGLAKLESRIRPLRLFRHRKNPGRIGAYTKISPLSVLARSANIFVFPGSRLPYTLLSAWPRGFHLAFRYDCRHYLRSPPLG</sequence>
<accession>A0A450YA17</accession>
<proteinExistence type="predicted"/>
<reference evidence="1" key="1">
    <citation type="submission" date="2019-02" db="EMBL/GenBank/DDBJ databases">
        <authorList>
            <person name="Gruber-Vodicka R. H."/>
            <person name="Seah K. B. B."/>
        </authorList>
    </citation>
    <scope>NUCLEOTIDE SEQUENCE</scope>
    <source>
        <strain evidence="1">BECK_BZ123</strain>
    </source>
</reference>
<organism evidence="1">
    <name type="scientific">Candidatus Kentrum sp. TC</name>
    <dbReference type="NCBI Taxonomy" id="2126339"/>
    <lineage>
        <taxon>Bacteria</taxon>
        <taxon>Pseudomonadati</taxon>
        <taxon>Pseudomonadota</taxon>
        <taxon>Gammaproteobacteria</taxon>
        <taxon>Candidatus Kentrum</taxon>
    </lineage>
</organism>
<gene>
    <name evidence="1" type="ORF">BECKTC1821D_GA0114238_100461</name>
</gene>
<evidence type="ECO:0000313" key="1">
    <source>
        <dbReference type="EMBL" id="VFK38386.1"/>
    </source>
</evidence>
<dbReference type="EMBL" id="CAADFS010000004">
    <property type="protein sequence ID" value="VFK38386.1"/>
    <property type="molecule type" value="Genomic_DNA"/>
</dbReference>
<dbReference type="AlphaFoldDB" id="A0A450YA17"/>
<name>A0A450YA17_9GAMM</name>